<accession>A0A9N9ZGP2</accession>
<protein>
    <submittedName>
        <fullName evidence="1">Uncharacterized protein</fullName>
    </submittedName>
</protein>
<dbReference type="Proteomes" id="UP000775872">
    <property type="component" value="Unassembled WGS sequence"/>
</dbReference>
<proteinExistence type="predicted"/>
<keyword evidence="2" id="KW-1185">Reference proteome</keyword>
<evidence type="ECO:0000313" key="2">
    <source>
        <dbReference type="Proteomes" id="UP000775872"/>
    </source>
</evidence>
<dbReference type="AlphaFoldDB" id="A0A9N9ZGP2"/>
<name>A0A9N9ZGP2_9HYPO</name>
<dbReference type="EMBL" id="CABFOC020000054">
    <property type="protein sequence ID" value="CAH0055166.1"/>
    <property type="molecule type" value="Genomic_DNA"/>
</dbReference>
<reference evidence="1" key="1">
    <citation type="submission" date="2021-10" db="EMBL/GenBank/DDBJ databases">
        <authorList>
            <person name="Piombo E."/>
        </authorList>
    </citation>
    <scope>NUCLEOTIDE SEQUENCE</scope>
</reference>
<evidence type="ECO:0000313" key="1">
    <source>
        <dbReference type="EMBL" id="CAH0055166.1"/>
    </source>
</evidence>
<sequence>MASLHWRKPSLFSRYGFMHWRKPSLLSRYGFMHGRKPNCRVLPVDLGPKVAFGSPFWGETVDPSNAPEKLRLEQEEHFHWLKEWQFNPDHPKHDSPSMVALGNWEDI</sequence>
<gene>
    <name evidence="1" type="ORF">CSOL1703_00017069</name>
</gene>
<organism evidence="1 2">
    <name type="scientific">Clonostachys solani</name>
    <dbReference type="NCBI Taxonomy" id="160281"/>
    <lineage>
        <taxon>Eukaryota</taxon>
        <taxon>Fungi</taxon>
        <taxon>Dikarya</taxon>
        <taxon>Ascomycota</taxon>
        <taxon>Pezizomycotina</taxon>
        <taxon>Sordariomycetes</taxon>
        <taxon>Hypocreomycetidae</taxon>
        <taxon>Hypocreales</taxon>
        <taxon>Bionectriaceae</taxon>
        <taxon>Clonostachys</taxon>
    </lineage>
</organism>
<comment type="caution">
    <text evidence="1">The sequence shown here is derived from an EMBL/GenBank/DDBJ whole genome shotgun (WGS) entry which is preliminary data.</text>
</comment>